<evidence type="ECO:0000313" key="5">
    <source>
        <dbReference type="EMBL" id="HIT94743.1"/>
    </source>
</evidence>
<dbReference type="Pfam" id="PF01784">
    <property type="entry name" value="DUF34_NIF3"/>
    <property type="match status" value="1"/>
</dbReference>
<dbReference type="InterPro" id="IPR002678">
    <property type="entry name" value="DUF34/NIF3"/>
</dbReference>
<keyword evidence="3 4" id="KW-0479">Metal-binding</keyword>
<protein>
    <recommendedName>
        <fullName evidence="2">GTP cyclohydrolase 1 type 2 homolog</fullName>
    </recommendedName>
</protein>
<dbReference type="Gene3D" id="3.40.1390.30">
    <property type="entry name" value="NIF3 (NGG1p interacting factor 3)-like"/>
    <property type="match status" value="2"/>
</dbReference>
<comment type="caution">
    <text evidence="5">The sequence shown here is derived from an EMBL/GenBank/DDBJ whole genome shotgun (WGS) entry which is preliminary data.</text>
</comment>
<dbReference type="NCBIfam" id="TIGR00486">
    <property type="entry name" value="YbgI_SA1388"/>
    <property type="match status" value="1"/>
</dbReference>
<dbReference type="GO" id="GO:0046872">
    <property type="term" value="F:metal ion binding"/>
    <property type="evidence" value="ECO:0007669"/>
    <property type="project" value="UniProtKB-KW"/>
</dbReference>
<reference evidence="5" key="2">
    <citation type="journal article" date="2021" name="PeerJ">
        <title>Extensive microbial diversity within the chicken gut microbiome revealed by metagenomics and culture.</title>
        <authorList>
            <person name="Gilroy R."/>
            <person name="Ravi A."/>
            <person name="Getino M."/>
            <person name="Pursley I."/>
            <person name="Horton D.L."/>
            <person name="Alikhan N.F."/>
            <person name="Baker D."/>
            <person name="Gharbi K."/>
            <person name="Hall N."/>
            <person name="Watson M."/>
            <person name="Adriaenssens E.M."/>
            <person name="Foster-Nyarko E."/>
            <person name="Jarju S."/>
            <person name="Secka A."/>
            <person name="Antonio M."/>
            <person name="Oren A."/>
            <person name="Chaudhuri R.R."/>
            <person name="La Ragione R."/>
            <person name="Hildebrand F."/>
            <person name="Pallen M.J."/>
        </authorList>
    </citation>
    <scope>NUCLEOTIDE SEQUENCE</scope>
    <source>
        <strain evidence="5">ChiBcec7-5410</strain>
    </source>
</reference>
<name>A0A9D1H6U7_9FIRM</name>
<feature type="binding site" evidence="4">
    <location>
        <position position="65"/>
    </location>
    <ligand>
        <name>a divalent metal cation</name>
        <dbReference type="ChEBI" id="CHEBI:60240"/>
        <label>1</label>
    </ligand>
</feature>
<feature type="binding site" evidence="4">
    <location>
        <position position="216"/>
    </location>
    <ligand>
        <name>a divalent metal cation</name>
        <dbReference type="ChEBI" id="CHEBI:60240"/>
        <label>1</label>
    </ligand>
</feature>
<evidence type="ECO:0000256" key="1">
    <source>
        <dbReference type="ARBA" id="ARBA00006964"/>
    </source>
</evidence>
<dbReference type="FunFam" id="3.40.1390.30:FF:000001">
    <property type="entry name" value="GTP cyclohydrolase 1 type 2"/>
    <property type="match status" value="1"/>
</dbReference>
<dbReference type="AlphaFoldDB" id="A0A9D1H6U7"/>
<sequence length="257" mass="27815">MTTVGDIRRVIDRVAPFDSCESFDNVGVLIGGEDIPVSRCLVTLDVTRATVIEAAQKGCEMILSHHPVIFHAMKQIPFDSVQGMLAANRIAVLSAHTNFDKAPGGLNQSLAELLGLEEFAPLPEDNCAATATLPGKKPMMMEEAVQHVAKALDLQGMRYYDAGKPVHKVVLCCGGGGSFVHEAIRLGADLVISGDFKHDQVIDAMNAGVSCIDAGHFETERHFVPMCCKWLSEELSDVSFIASENVRPGFIFRVFGE</sequence>
<reference evidence="5" key="1">
    <citation type="submission" date="2020-10" db="EMBL/GenBank/DDBJ databases">
        <authorList>
            <person name="Gilroy R."/>
        </authorList>
    </citation>
    <scope>NUCLEOTIDE SEQUENCE</scope>
    <source>
        <strain evidence="5">ChiBcec7-5410</strain>
    </source>
</reference>
<accession>A0A9D1H6U7</accession>
<comment type="similarity">
    <text evidence="1">Belongs to the GTP cyclohydrolase I type 2/NIF3 family.</text>
</comment>
<dbReference type="GO" id="GO:0005737">
    <property type="term" value="C:cytoplasm"/>
    <property type="evidence" value="ECO:0007669"/>
    <property type="project" value="TreeGrafter"/>
</dbReference>
<dbReference type="EMBL" id="DVLW01000170">
    <property type="protein sequence ID" value="HIT94743.1"/>
    <property type="molecule type" value="Genomic_DNA"/>
</dbReference>
<dbReference type="PANTHER" id="PTHR13799">
    <property type="entry name" value="NGG1 INTERACTING FACTOR 3"/>
    <property type="match status" value="1"/>
</dbReference>
<dbReference type="Proteomes" id="UP000824160">
    <property type="component" value="Unassembled WGS sequence"/>
</dbReference>
<feature type="binding site" evidence="4">
    <location>
        <position position="220"/>
    </location>
    <ligand>
        <name>a divalent metal cation</name>
        <dbReference type="ChEBI" id="CHEBI:60240"/>
        <label>1</label>
    </ligand>
</feature>
<dbReference type="InterPro" id="IPR036069">
    <property type="entry name" value="DUF34/NIF3_sf"/>
</dbReference>
<evidence type="ECO:0000313" key="6">
    <source>
        <dbReference type="Proteomes" id="UP000824160"/>
    </source>
</evidence>
<gene>
    <name evidence="5" type="ORF">IAC43_06125</name>
</gene>
<evidence type="ECO:0000256" key="4">
    <source>
        <dbReference type="PIRSR" id="PIRSR602678-1"/>
    </source>
</evidence>
<feature type="binding site" evidence="4">
    <location>
        <position position="66"/>
    </location>
    <ligand>
        <name>a divalent metal cation</name>
        <dbReference type="ChEBI" id="CHEBI:60240"/>
        <label>1</label>
    </ligand>
</feature>
<organism evidence="5 6">
    <name type="scientific">Candidatus Faecivivens stercoripullorum</name>
    <dbReference type="NCBI Taxonomy" id="2840805"/>
    <lineage>
        <taxon>Bacteria</taxon>
        <taxon>Bacillati</taxon>
        <taxon>Bacillota</taxon>
        <taxon>Clostridia</taxon>
        <taxon>Eubacteriales</taxon>
        <taxon>Oscillospiraceae</taxon>
        <taxon>Oscillospiraceae incertae sedis</taxon>
        <taxon>Candidatus Faecivivens</taxon>
    </lineage>
</organism>
<evidence type="ECO:0000256" key="2">
    <source>
        <dbReference type="ARBA" id="ARBA00022112"/>
    </source>
</evidence>
<dbReference type="PANTHER" id="PTHR13799:SF14">
    <property type="entry name" value="GTP CYCLOHYDROLASE 1 TYPE 2 HOMOLOG"/>
    <property type="match status" value="1"/>
</dbReference>
<feature type="binding site" evidence="4">
    <location>
        <position position="100"/>
    </location>
    <ligand>
        <name>a divalent metal cation</name>
        <dbReference type="ChEBI" id="CHEBI:60240"/>
        <label>1</label>
    </ligand>
</feature>
<dbReference type="SUPFAM" id="SSF102705">
    <property type="entry name" value="NIF3 (NGG1p interacting factor 3)-like"/>
    <property type="match status" value="1"/>
</dbReference>
<evidence type="ECO:0000256" key="3">
    <source>
        <dbReference type="ARBA" id="ARBA00022723"/>
    </source>
</evidence>
<proteinExistence type="inferred from homology"/>